<reference evidence="10" key="1">
    <citation type="submission" date="2017-10" db="EMBL/GenBank/DDBJ databases">
        <title>Whole genome sequencing of various Bordetella species.</title>
        <authorList>
            <person name="Weigand M.R."/>
            <person name="Loparev V."/>
            <person name="Peng Y."/>
            <person name="Bowden K.E."/>
            <person name="Tondella M.L."/>
            <person name="Williams M.M."/>
        </authorList>
    </citation>
    <scope>NUCLEOTIDE SEQUENCE [LARGE SCALE GENOMIC DNA]</scope>
    <source>
        <strain evidence="10">H720</strain>
    </source>
</reference>
<feature type="coiled-coil region" evidence="6">
    <location>
        <begin position="216"/>
        <end position="243"/>
    </location>
</feature>
<evidence type="ECO:0000313" key="10">
    <source>
        <dbReference type="Proteomes" id="UP000282741"/>
    </source>
</evidence>
<keyword evidence="5 7" id="KW-0472">Membrane</keyword>
<evidence type="ECO:0000259" key="8">
    <source>
        <dbReference type="Pfam" id="PF00482"/>
    </source>
</evidence>
<dbReference type="PANTHER" id="PTHR35007:SF1">
    <property type="entry name" value="PILUS ASSEMBLY PROTEIN"/>
    <property type="match status" value="1"/>
</dbReference>
<name>A0AAN1RX63_9BORD</name>
<keyword evidence="2" id="KW-1003">Cell membrane</keyword>
<sequence length="304" mass="32790">MTAALALLGAALLMAAVAFVLLRRASVGARRTASSAFLASRLDPAAGQGAADRLLRPIRMGGNAWARMLLLAGERSDGRLYAVLLLPPLVAGGLGGMFGGPASAVAAFALLLLLGFFRLWRKADKRRRRMVNQLPGFLDGVVRLITIGNSVNAAFQGALTAADDPLLEVLERADALTRSGKDLDSALLIVSRQYGLQELFLVSSVISLALRFGGRSEQVLERMAAFMRDLEQARDELVALSAEVRLSAWILSLLPIGLALFIIIFNNDLFMNMWRDPVGFRMLMGGLGLQIAGSYFLFRMARGV</sequence>
<dbReference type="RefSeq" id="WP_032977721.1">
    <property type="nucleotide sequence ID" value="NZ_CP012077.1"/>
</dbReference>
<organism evidence="9 10">
    <name type="scientific">Bordetella hinzii</name>
    <dbReference type="NCBI Taxonomy" id="103855"/>
    <lineage>
        <taxon>Bacteria</taxon>
        <taxon>Pseudomonadati</taxon>
        <taxon>Pseudomonadota</taxon>
        <taxon>Betaproteobacteria</taxon>
        <taxon>Burkholderiales</taxon>
        <taxon>Alcaligenaceae</taxon>
        <taxon>Bordetella</taxon>
    </lineage>
</organism>
<evidence type="ECO:0000313" key="9">
    <source>
        <dbReference type="EMBL" id="AZW17701.1"/>
    </source>
</evidence>
<evidence type="ECO:0000256" key="4">
    <source>
        <dbReference type="ARBA" id="ARBA00022989"/>
    </source>
</evidence>
<evidence type="ECO:0000256" key="6">
    <source>
        <dbReference type="SAM" id="Coils"/>
    </source>
</evidence>
<feature type="transmembrane region" description="Helical" evidence="7">
    <location>
        <begin position="278"/>
        <end position="298"/>
    </location>
</feature>
<dbReference type="Proteomes" id="UP000282741">
    <property type="component" value="Chromosome"/>
</dbReference>
<keyword evidence="6" id="KW-0175">Coiled coil</keyword>
<dbReference type="InterPro" id="IPR018076">
    <property type="entry name" value="T2SS_GspF_dom"/>
</dbReference>
<dbReference type="Pfam" id="PF00482">
    <property type="entry name" value="T2SSF"/>
    <property type="match status" value="1"/>
</dbReference>
<feature type="transmembrane region" description="Helical" evidence="7">
    <location>
        <begin position="246"/>
        <end position="266"/>
    </location>
</feature>
<comment type="subcellular location">
    <subcellularLocation>
        <location evidence="1">Cell membrane</location>
        <topology evidence="1">Multi-pass membrane protein</topology>
    </subcellularLocation>
</comment>
<evidence type="ECO:0000256" key="5">
    <source>
        <dbReference type="ARBA" id="ARBA00023136"/>
    </source>
</evidence>
<evidence type="ECO:0000256" key="2">
    <source>
        <dbReference type="ARBA" id="ARBA00022475"/>
    </source>
</evidence>
<evidence type="ECO:0000256" key="7">
    <source>
        <dbReference type="SAM" id="Phobius"/>
    </source>
</evidence>
<evidence type="ECO:0000256" key="3">
    <source>
        <dbReference type="ARBA" id="ARBA00022692"/>
    </source>
</evidence>
<proteinExistence type="predicted"/>
<evidence type="ECO:0000256" key="1">
    <source>
        <dbReference type="ARBA" id="ARBA00004651"/>
    </source>
</evidence>
<accession>A0AAN1RX63</accession>
<gene>
    <name evidence="9" type="ORF">CS347_13455</name>
</gene>
<dbReference type="EMBL" id="CP024172">
    <property type="protein sequence ID" value="AZW17701.1"/>
    <property type="molecule type" value="Genomic_DNA"/>
</dbReference>
<dbReference type="AlphaFoldDB" id="A0AAN1RX63"/>
<dbReference type="PANTHER" id="PTHR35007">
    <property type="entry name" value="INTEGRAL MEMBRANE PROTEIN-RELATED"/>
    <property type="match status" value="1"/>
</dbReference>
<protein>
    <submittedName>
        <fullName evidence="9">Type II secretion protein F</fullName>
    </submittedName>
</protein>
<keyword evidence="4 7" id="KW-1133">Transmembrane helix</keyword>
<dbReference type="GO" id="GO:0005886">
    <property type="term" value="C:plasma membrane"/>
    <property type="evidence" value="ECO:0007669"/>
    <property type="project" value="UniProtKB-SubCell"/>
</dbReference>
<feature type="domain" description="Type II secretion system protein GspF" evidence="8">
    <location>
        <begin position="137"/>
        <end position="263"/>
    </location>
</feature>
<keyword evidence="3 7" id="KW-0812">Transmembrane</keyword>
<feature type="transmembrane region" description="Helical" evidence="7">
    <location>
        <begin position="98"/>
        <end position="120"/>
    </location>
</feature>